<reference evidence="2 3" key="1">
    <citation type="submission" date="2019-09" db="EMBL/GenBank/DDBJ databases">
        <authorList>
            <person name="Chandra G."/>
            <person name="Truman W A."/>
        </authorList>
    </citation>
    <scope>NUCLEOTIDE SEQUENCE [LARGE SCALE GENOMIC DNA]</scope>
    <source>
        <strain evidence="2">PS928</strain>
    </source>
</reference>
<dbReference type="Pfam" id="PF10861">
    <property type="entry name" value="DUF2784"/>
    <property type="match status" value="1"/>
</dbReference>
<sequence length="159" mass="17864">MACTILRTCTQPAPIVRLRHPPEYHGAIGITFLGVDMLYRIAADGLVLFHLLFILFVLFGGLLVLKWRPLIWWHLPAAVWGVSVEVFHWPCPLTDWENLMRHGAGQTGYGGGFIEHYLLPVIYPAGLTPTIQLGLGGVVLVINVLVYGWLIRVWKSRRG</sequence>
<organism evidence="2 3">
    <name type="scientific">Pseudomonas fluorescens</name>
    <dbReference type="NCBI Taxonomy" id="294"/>
    <lineage>
        <taxon>Bacteria</taxon>
        <taxon>Pseudomonadati</taxon>
        <taxon>Pseudomonadota</taxon>
        <taxon>Gammaproteobacteria</taxon>
        <taxon>Pseudomonadales</taxon>
        <taxon>Pseudomonadaceae</taxon>
        <taxon>Pseudomonas</taxon>
    </lineage>
</organism>
<protein>
    <recommendedName>
        <fullName evidence="4">DUF2784 domain-containing protein</fullName>
    </recommendedName>
</protein>
<evidence type="ECO:0000313" key="3">
    <source>
        <dbReference type="Proteomes" id="UP000381378"/>
    </source>
</evidence>
<feature type="transmembrane region" description="Helical" evidence="1">
    <location>
        <begin position="131"/>
        <end position="150"/>
    </location>
</feature>
<proteinExistence type="predicted"/>
<dbReference type="Proteomes" id="UP000381378">
    <property type="component" value="Unassembled WGS sequence"/>
</dbReference>
<dbReference type="EMBL" id="CABVJF010000019">
    <property type="protein sequence ID" value="VVQ17581.1"/>
    <property type="molecule type" value="Genomic_DNA"/>
</dbReference>
<keyword evidence="1" id="KW-0812">Transmembrane</keyword>
<evidence type="ECO:0008006" key="4">
    <source>
        <dbReference type="Google" id="ProtNLM"/>
    </source>
</evidence>
<name>A0A5E7V1M2_PSEFL</name>
<evidence type="ECO:0000313" key="2">
    <source>
        <dbReference type="EMBL" id="VVQ17581.1"/>
    </source>
</evidence>
<dbReference type="AlphaFoldDB" id="A0A5E7V1M2"/>
<evidence type="ECO:0000256" key="1">
    <source>
        <dbReference type="SAM" id="Phobius"/>
    </source>
</evidence>
<gene>
    <name evidence="2" type="ORF">PS928_04550</name>
</gene>
<feature type="transmembrane region" description="Helical" evidence="1">
    <location>
        <begin position="46"/>
        <end position="65"/>
    </location>
</feature>
<dbReference type="InterPro" id="IPR021218">
    <property type="entry name" value="DUF2784"/>
</dbReference>
<keyword evidence="1" id="KW-0472">Membrane</keyword>
<keyword evidence="1" id="KW-1133">Transmembrane helix</keyword>
<accession>A0A5E7V1M2</accession>